<dbReference type="Gene3D" id="1.10.555.10">
    <property type="entry name" value="Rho GTPase activation protein"/>
    <property type="match status" value="1"/>
</dbReference>
<organism evidence="3 4">
    <name type="scientific">Cutaneotrichosporon oleaginosum</name>
    <dbReference type="NCBI Taxonomy" id="879819"/>
    <lineage>
        <taxon>Eukaryota</taxon>
        <taxon>Fungi</taxon>
        <taxon>Dikarya</taxon>
        <taxon>Basidiomycota</taxon>
        <taxon>Agaricomycotina</taxon>
        <taxon>Tremellomycetes</taxon>
        <taxon>Trichosporonales</taxon>
        <taxon>Trichosporonaceae</taxon>
        <taxon>Cutaneotrichosporon</taxon>
    </lineage>
</organism>
<dbReference type="SMART" id="SM00324">
    <property type="entry name" value="RhoGAP"/>
    <property type="match status" value="1"/>
</dbReference>
<dbReference type="GO" id="GO:0005737">
    <property type="term" value="C:cytoplasm"/>
    <property type="evidence" value="ECO:0007669"/>
    <property type="project" value="TreeGrafter"/>
</dbReference>
<dbReference type="Pfam" id="PF13716">
    <property type="entry name" value="CRAL_TRIO_2"/>
    <property type="match status" value="1"/>
</dbReference>
<gene>
    <name evidence="3" type="ORF">CC85DRAFT_285756</name>
</gene>
<dbReference type="STRING" id="879819.A0A0J0XM25"/>
<dbReference type="PANTHER" id="PTHR45808:SF2">
    <property type="entry name" value="RHO GTPASE-ACTIVATING PROTEIN 68F"/>
    <property type="match status" value="1"/>
</dbReference>
<feature type="region of interest" description="Disordered" evidence="1">
    <location>
        <begin position="492"/>
        <end position="522"/>
    </location>
</feature>
<feature type="compositionally biased region" description="Pro residues" evidence="1">
    <location>
        <begin position="1"/>
        <end position="13"/>
    </location>
</feature>
<dbReference type="InterPro" id="IPR001251">
    <property type="entry name" value="CRAL-TRIO_dom"/>
</dbReference>
<dbReference type="SUPFAM" id="SSF48350">
    <property type="entry name" value="GTPase activation domain, GAP"/>
    <property type="match status" value="1"/>
</dbReference>
<evidence type="ECO:0000256" key="1">
    <source>
        <dbReference type="SAM" id="MobiDB-lite"/>
    </source>
</evidence>
<dbReference type="GeneID" id="28983838"/>
<evidence type="ECO:0000259" key="2">
    <source>
        <dbReference type="PROSITE" id="PS50238"/>
    </source>
</evidence>
<dbReference type="AlphaFoldDB" id="A0A0J0XM25"/>
<evidence type="ECO:0000313" key="3">
    <source>
        <dbReference type="EMBL" id="KLT42166.1"/>
    </source>
</evidence>
<dbReference type="PANTHER" id="PTHR45808">
    <property type="entry name" value="RHO GTPASE-ACTIVATING PROTEIN 68F"/>
    <property type="match status" value="1"/>
</dbReference>
<dbReference type="GO" id="GO:0007264">
    <property type="term" value="P:small GTPase-mediated signal transduction"/>
    <property type="evidence" value="ECO:0007669"/>
    <property type="project" value="TreeGrafter"/>
</dbReference>
<feature type="domain" description="Rho-GAP" evidence="2">
    <location>
        <begin position="314"/>
        <end position="501"/>
    </location>
</feature>
<feature type="region of interest" description="Disordered" evidence="1">
    <location>
        <begin position="253"/>
        <end position="274"/>
    </location>
</feature>
<dbReference type="InterPro" id="IPR008936">
    <property type="entry name" value="Rho_GTPase_activation_prot"/>
</dbReference>
<dbReference type="Gene3D" id="3.40.525.10">
    <property type="entry name" value="CRAL-TRIO lipid binding domain"/>
    <property type="match status" value="1"/>
</dbReference>
<dbReference type="Pfam" id="PF00620">
    <property type="entry name" value="RhoGAP"/>
    <property type="match status" value="1"/>
</dbReference>
<name>A0A0J0XM25_9TREE</name>
<proteinExistence type="predicted"/>
<reference evidence="3 4" key="1">
    <citation type="submission" date="2015-03" db="EMBL/GenBank/DDBJ databases">
        <title>Genomics and transcriptomics of the oil-accumulating basidiomycete yeast T. oleaginosus allow insights into substrate utilization and the diverse evolutionary trajectories of mating systems in fungi.</title>
        <authorList>
            <consortium name="DOE Joint Genome Institute"/>
            <person name="Kourist R."/>
            <person name="Kracht O."/>
            <person name="Bracharz F."/>
            <person name="Lipzen A."/>
            <person name="Nolan M."/>
            <person name="Ohm R."/>
            <person name="Grigoriev I."/>
            <person name="Sun S."/>
            <person name="Heitman J."/>
            <person name="Bruck T."/>
            <person name="Nowrousian M."/>
        </authorList>
    </citation>
    <scope>NUCLEOTIDE SEQUENCE [LARGE SCALE GENOMIC DNA]</scope>
    <source>
        <strain evidence="3 4">IBC0246</strain>
    </source>
</reference>
<accession>A0A0J0XM25</accession>
<dbReference type="EMBL" id="KQ087208">
    <property type="protein sequence ID" value="KLT42166.1"/>
    <property type="molecule type" value="Genomic_DNA"/>
</dbReference>
<dbReference type="GO" id="GO:0005096">
    <property type="term" value="F:GTPase activator activity"/>
    <property type="evidence" value="ECO:0007669"/>
    <property type="project" value="TreeGrafter"/>
</dbReference>
<dbReference type="OrthoDB" id="19923at2759"/>
<dbReference type="PROSITE" id="PS50238">
    <property type="entry name" value="RHOGAP"/>
    <property type="match status" value="1"/>
</dbReference>
<dbReference type="InterPro" id="IPR000198">
    <property type="entry name" value="RhoGAP_dom"/>
</dbReference>
<evidence type="ECO:0000313" key="4">
    <source>
        <dbReference type="Proteomes" id="UP000053611"/>
    </source>
</evidence>
<feature type="region of interest" description="Disordered" evidence="1">
    <location>
        <begin position="1"/>
        <end position="45"/>
    </location>
</feature>
<sequence length="590" mass="62839">MADPSPPPPPAGAPPAAASSSPLMANLNRLSHATSRPDLPPHESFTSRTIRAVGSALSPEQASEELDSLILRNTAHRRPSVAVDSSILYPTLEQHGQAANGPLLVLNLAAISHVPLAISNDELLEVLLRRLEPWVGEDGEGAYSLIVLAAEGDGDRPLPGVAWWLWHWRRIPRKFRKNLKRLYIVHPSTLTRTVLPLIVPLVSPKSYGKVITVPSLLALTHLNIPLRGMDLTVPTLVEEARVLAEDPNAAQRSSVTDAVGRRASTSLAAPPEAGASGWGAFSMLSAALGTATSWLHPNVSAALADRPPPPYWSRDIDAIVSENNGHVPRVLGAIGTAILAHCASTEGIFRRSSNSPLAPVLQSLLDLDLDLQPRLDWAALAQHDPLLPPLMLKRVVSKLRPPVFMHHLYPTIRASHTVADLETKLIPALSQARAQLLDVVLHIAYHLLPHERATRMGARQLALMFAPSLISGPDPREDLALLMERGVAVPAGLTPARKSSDSDRTGRSSTSASASPQAAALPLPDTEAQTLVGVLEMWITNLPALHEKEGCDCAMIGKASPVTPLAGHGPHALLNAQSAGARAPPVATAS</sequence>
<protein>
    <recommendedName>
        <fullName evidence="2">Rho-GAP domain-containing protein</fullName>
    </recommendedName>
</protein>
<dbReference type="Proteomes" id="UP000053611">
    <property type="component" value="Unassembled WGS sequence"/>
</dbReference>
<keyword evidence="4" id="KW-1185">Reference proteome</keyword>
<dbReference type="RefSeq" id="XP_018278657.1">
    <property type="nucleotide sequence ID" value="XM_018423235.1"/>
</dbReference>
<dbReference type="InterPro" id="IPR036865">
    <property type="entry name" value="CRAL-TRIO_dom_sf"/>
</dbReference>